<protein>
    <recommendedName>
        <fullName evidence="10">Ig-like domain-containing protein</fullName>
    </recommendedName>
</protein>
<evidence type="ECO:0000256" key="5">
    <source>
        <dbReference type="ARBA" id="ARBA00023136"/>
    </source>
</evidence>
<dbReference type="InterPro" id="IPR007110">
    <property type="entry name" value="Ig-like_dom"/>
</dbReference>
<dbReference type="CDD" id="cd00099">
    <property type="entry name" value="IgV"/>
    <property type="match status" value="1"/>
</dbReference>
<reference evidence="11 12" key="1">
    <citation type="submission" date="2019-06" db="EMBL/GenBank/DDBJ databases">
        <title>A chromosome-scale genome assembly of the striped catfish, Pangasianodon hypophthalmus.</title>
        <authorList>
            <person name="Wen M."/>
            <person name="Zahm M."/>
            <person name="Roques C."/>
            <person name="Cabau C."/>
            <person name="Klopp C."/>
            <person name="Donnadieu C."/>
            <person name="Jouanno E."/>
            <person name="Avarre J.-C."/>
            <person name="Campet M."/>
            <person name="Ha T.T.T."/>
            <person name="Dugue R."/>
            <person name="Lampietro C."/>
            <person name="Louis A."/>
            <person name="Herpin A."/>
            <person name="Echchiki A."/>
            <person name="Berthelot C."/>
            <person name="Parey E."/>
            <person name="Roest-Crollius H."/>
            <person name="Braasch I."/>
            <person name="Postlethwait J."/>
            <person name="Bobe J."/>
            <person name="Montfort J."/>
            <person name="Bouchez O."/>
            <person name="Begum T."/>
            <person name="Schartl M."/>
            <person name="Guiguen Y."/>
        </authorList>
    </citation>
    <scope>NUCLEOTIDE SEQUENCE [LARGE SCALE GENOMIC DNA]</scope>
    <source>
        <strain evidence="11 12">Indonesia</strain>
        <tissue evidence="11">Blood</tissue>
    </source>
</reference>
<feature type="domain" description="Ig-like" evidence="10">
    <location>
        <begin position="138"/>
        <end position="255"/>
    </location>
</feature>
<dbReference type="GO" id="GO:0005886">
    <property type="term" value="C:plasma membrane"/>
    <property type="evidence" value="ECO:0007669"/>
    <property type="project" value="UniProtKB-SubCell"/>
</dbReference>
<sequence length="287" mass="31737">MILYFLLLLCSSIGDFTPDLSYNEDDAWQEPLRTAEVGGSIKLECLCTKQRITTIIWLRQKLGEKPRVIATSYQLQPAKFYSEFEKSFRFGAEIGPLGFNLSISNIKLSDSATYYCAVTFLYDITFGQGTVLIVKDQPLKSSILIQQEKVQTVESGDSMTRCTVVTDHCAGEHSVYWFRDGSGESQSGIIYTQGQSSGQCKKSVIAGSPTQTQTCVYSLPKNLSLSDAGRYYCAVAACGEILFGNGTELNSKDTQSQIHVLVLLSIIRSAVLLVIFIICLLYNCTRP</sequence>
<comment type="subcellular location">
    <subcellularLocation>
        <location evidence="1">Cell membrane</location>
    </subcellularLocation>
</comment>
<feature type="chain" id="PRO_5024373620" description="Ig-like domain-containing protein" evidence="9">
    <location>
        <begin position="17"/>
        <end position="287"/>
    </location>
</feature>
<dbReference type="OrthoDB" id="6370831at2759"/>
<comment type="caution">
    <text evidence="11">The sequence shown here is derived from an EMBL/GenBank/DDBJ whole genome shotgun (WGS) entry which is preliminary data.</text>
</comment>
<keyword evidence="5 8" id="KW-0472">Membrane</keyword>
<evidence type="ECO:0000313" key="12">
    <source>
        <dbReference type="Proteomes" id="UP000327468"/>
    </source>
</evidence>
<evidence type="ECO:0000256" key="1">
    <source>
        <dbReference type="ARBA" id="ARBA00004236"/>
    </source>
</evidence>
<proteinExistence type="predicted"/>
<keyword evidence="7" id="KW-0325">Glycoprotein</keyword>
<dbReference type="SMART" id="SM00409">
    <property type="entry name" value="IG"/>
    <property type="match status" value="2"/>
</dbReference>
<feature type="domain" description="Ig-like" evidence="10">
    <location>
        <begin position="18"/>
        <end position="119"/>
    </location>
</feature>
<dbReference type="SUPFAM" id="SSF48726">
    <property type="entry name" value="Immunoglobulin"/>
    <property type="match status" value="2"/>
</dbReference>
<evidence type="ECO:0000256" key="2">
    <source>
        <dbReference type="ARBA" id="ARBA00022475"/>
    </source>
</evidence>
<dbReference type="SMART" id="SM00406">
    <property type="entry name" value="IGv"/>
    <property type="match status" value="1"/>
</dbReference>
<feature type="transmembrane region" description="Helical" evidence="8">
    <location>
        <begin position="258"/>
        <end position="282"/>
    </location>
</feature>
<keyword evidence="12" id="KW-1185">Reference proteome</keyword>
<dbReference type="Proteomes" id="UP000327468">
    <property type="component" value="Chromosome 4"/>
</dbReference>
<keyword evidence="6" id="KW-1015">Disulfide bond</keyword>
<evidence type="ECO:0000256" key="9">
    <source>
        <dbReference type="SAM" id="SignalP"/>
    </source>
</evidence>
<evidence type="ECO:0000313" key="11">
    <source>
        <dbReference type="EMBL" id="KAB5579495.1"/>
    </source>
</evidence>
<evidence type="ECO:0000256" key="7">
    <source>
        <dbReference type="ARBA" id="ARBA00023180"/>
    </source>
</evidence>
<dbReference type="GO" id="GO:0002376">
    <property type="term" value="P:immune system process"/>
    <property type="evidence" value="ECO:0007669"/>
    <property type="project" value="UniProtKB-KW"/>
</dbReference>
<evidence type="ECO:0000256" key="3">
    <source>
        <dbReference type="ARBA" id="ARBA00022729"/>
    </source>
</evidence>
<dbReference type="Pfam" id="PF07686">
    <property type="entry name" value="V-set"/>
    <property type="match status" value="2"/>
</dbReference>
<evidence type="ECO:0000256" key="6">
    <source>
        <dbReference type="ARBA" id="ARBA00023157"/>
    </source>
</evidence>
<organism evidence="11 12">
    <name type="scientific">Pangasianodon hypophthalmus</name>
    <name type="common">Striped catfish</name>
    <name type="synonym">Helicophagus hypophthalmus</name>
    <dbReference type="NCBI Taxonomy" id="310915"/>
    <lineage>
        <taxon>Eukaryota</taxon>
        <taxon>Metazoa</taxon>
        <taxon>Chordata</taxon>
        <taxon>Craniata</taxon>
        <taxon>Vertebrata</taxon>
        <taxon>Euteleostomi</taxon>
        <taxon>Actinopterygii</taxon>
        <taxon>Neopterygii</taxon>
        <taxon>Teleostei</taxon>
        <taxon>Ostariophysi</taxon>
        <taxon>Siluriformes</taxon>
        <taxon>Pangasiidae</taxon>
        <taxon>Pangasianodon</taxon>
    </lineage>
</organism>
<keyword evidence="3 9" id="KW-0732">Signal</keyword>
<gene>
    <name evidence="11" type="ORF">PHYPO_G00195690</name>
</gene>
<dbReference type="InterPro" id="IPR013783">
    <property type="entry name" value="Ig-like_fold"/>
</dbReference>
<keyword evidence="8" id="KW-0812">Transmembrane</keyword>
<dbReference type="GO" id="GO:0009617">
    <property type="term" value="P:response to bacterium"/>
    <property type="evidence" value="ECO:0007669"/>
    <property type="project" value="TreeGrafter"/>
</dbReference>
<name>A0A5N5PIP0_PANHP</name>
<keyword evidence="4" id="KW-0391">Immunity</keyword>
<feature type="signal peptide" evidence="9">
    <location>
        <begin position="1"/>
        <end position="16"/>
    </location>
</feature>
<dbReference type="PANTHER" id="PTHR19433">
    <property type="entry name" value="T-CELL RECEPTOR ALPHA CHAIN V REGION-RELATED"/>
    <property type="match status" value="1"/>
</dbReference>
<evidence type="ECO:0000256" key="8">
    <source>
        <dbReference type="SAM" id="Phobius"/>
    </source>
</evidence>
<dbReference type="PANTHER" id="PTHR19433:SF133">
    <property type="entry name" value="IMMUNE-TYPE RECEPTOR 5 PRECURSOR-RELATED"/>
    <property type="match status" value="1"/>
</dbReference>
<keyword evidence="2" id="KW-1003">Cell membrane</keyword>
<dbReference type="EMBL" id="VFJC01000005">
    <property type="protein sequence ID" value="KAB5579495.1"/>
    <property type="molecule type" value="Genomic_DNA"/>
</dbReference>
<dbReference type="Gene3D" id="2.60.40.10">
    <property type="entry name" value="Immunoglobulins"/>
    <property type="match status" value="2"/>
</dbReference>
<dbReference type="InterPro" id="IPR052051">
    <property type="entry name" value="TCR_complex_component"/>
</dbReference>
<keyword evidence="8" id="KW-1133">Transmembrane helix</keyword>
<dbReference type="PROSITE" id="PS50835">
    <property type="entry name" value="IG_LIKE"/>
    <property type="match status" value="2"/>
</dbReference>
<dbReference type="InterPro" id="IPR036179">
    <property type="entry name" value="Ig-like_dom_sf"/>
</dbReference>
<accession>A0A5N5PIP0</accession>
<evidence type="ECO:0000259" key="10">
    <source>
        <dbReference type="PROSITE" id="PS50835"/>
    </source>
</evidence>
<dbReference type="AlphaFoldDB" id="A0A5N5PIP0"/>
<dbReference type="InterPro" id="IPR003599">
    <property type="entry name" value="Ig_sub"/>
</dbReference>
<evidence type="ECO:0000256" key="4">
    <source>
        <dbReference type="ARBA" id="ARBA00022859"/>
    </source>
</evidence>
<dbReference type="InterPro" id="IPR013106">
    <property type="entry name" value="Ig_V-set"/>
</dbReference>